<dbReference type="EMBL" id="JAEQND010000013">
    <property type="protein sequence ID" value="MBL0427877.1"/>
    <property type="molecule type" value="Genomic_DNA"/>
</dbReference>
<evidence type="ECO:0000313" key="1">
    <source>
        <dbReference type="EMBL" id="MBL0427877.1"/>
    </source>
</evidence>
<name>A0ABS1JUJ2_9BURK</name>
<keyword evidence="2" id="KW-1185">Reference proteome</keyword>
<reference evidence="1 2" key="1">
    <citation type="journal article" date="2017" name="Int. J. Syst. Evol. Microbiol.">
        <title>Ramlibacter alkalitolerans sp. nov., alkali-tolerant bacterium isolated from soil of ginseng.</title>
        <authorList>
            <person name="Lee D.H."/>
            <person name="Cha C.J."/>
        </authorList>
    </citation>
    <scope>NUCLEOTIDE SEQUENCE [LARGE SCALE GENOMIC DNA]</scope>
    <source>
        <strain evidence="1 2">KACC 19305</strain>
    </source>
</reference>
<sequence>MSQNDIPAAATEAALAALEKSSNWSYTHSQMGRLGKGYVLLAYDETEISYQAFRDAGVSETRLKAAGIPEFGHGHTASLVALDANLNFVKAEDHLVDRSFSSLERLVERFTSNVCPFMGQEPARGRQARGGIEY</sequence>
<organism evidence="1 2">
    <name type="scientific">Ramlibacter alkalitolerans</name>
    <dbReference type="NCBI Taxonomy" id="2039631"/>
    <lineage>
        <taxon>Bacteria</taxon>
        <taxon>Pseudomonadati</taxon>
        <taxon>Pseudomonadota</taxon>
        <taxon>Betaproteobacteria</taxon>
        <taxon>Burkholderiales</taxon>
        <taxon>Comamonadaceae</taxon>
        <taxon>Ramlibacter</taxon>
    </lineage>
</organism>
<dbReference type="RefSeq" id="WP_201692508.1">
    <property type="nucleotide sequence ID" value="NZ_JAEQND010000013.1"/>
</dbReference>
<dbReference type="Proteomes" id="UP000622707">
    <property type="component" value="Unassembled WGS sequence"/>
</dbReference>
<gene>
    <name evidence="1" type="ORF">JI746_22410</name>
</gene>
<protein>
    <submittedName>
        <fullName evidence="1">Uncharacterized protein</fullName>
    </submittedName>
</protein>
<proteinExistence type="predicted"/>
<evidence type="ECO:0000313" key="2">
    <source>
        <dbReference type="Proteomes" id="UP000622707"/>
    </source>
</evidence>
<accession>A0ABS1JUJ2</accession>
<comment type="caution">
    <text evidence="1">The sequence shown here is derived from an EMBL/GenBank/DDBJ whole genome shotgun (WGS) entry which is preliminary data.</text>
</comment>